<keyword evidence="7" id="KW-0413">Isomerase</keyword>
<dbReference type="InterPro" id="IPR036356">
    <property type="entry name" value="ERp29_C_sf"/>
</dbReference>
<feature type="domain" description="Thioredoxin" evidence="11">
    <location>
        <begin position="9"/>
        <end position="132"/>
    </location>
</feature>
<comment type="caution">
    <text evidence="12">The sequence shown here is derived from an EMBL/GenBank/DDBJ whole genome shotgun (WGS) entry which is preliminary data.</text>
</comment>
<dbReference type="SUPFAM" id="SSF47933">
    <property type="entry name" value="ERP29 C domain-like"/>
    <property type="match status" value="1"/>
</dbReference>
<dbReference type="Pfam" id="PF07749">
    <property type="entry name" value="ERp29"/>
    <property type="match status" value="1"/>
</dbReference>
<evidence type="ECO:0000256" key="6">
    <source>
        <dbReference type="ARBA" id="ARBA00023157"/>
    </source>
</evidence>
<keyword evidence="5" id="KW-0677">Repeat</keyword>
<dbReference type="InterPro" id="IPR051063">
    <property type="entry name" value="PDI"/>
</dbReference>
<dbReference type="EC" id="5.3.4.1" evidence="3"/>
<evidence type="ECO:0000256" key="2">
    <source>
        <dbReference type="ARBA" id="ARBA00006347"/>
    </source>
</evidence>
<evidence type="ECO:0000313" key="12">
    <source>
        <dbReference type="EMBL" id="TCD63371.1"/>
    </source>
</evidence>
<keyword evidence="8" id="KW-0676">Redox-active center</keyword>
<dbReference type="PRINTS" id="PR00421">
    <property type="entry name" value="THIOREDOXIN"/>
</dbReference>
<dbReference type="InterPro" id="IPR005788">
    <property type="entry name" value="PDI_thioredoxin-like_dom"/>
</dbReference>
<dbReference type="EMBL" id="RWJN01000303">
    <property type="protein sequence ID" value="TCD63371.1"/>
    <property type="molecule type" value="Genomic_DNA"/>
</dbReference>
<evidence type="ECO:0000313" key="13">
    <source>
        <dbReference type="Proteomes" id="UP000292702"/>
    </source>
</evidence>
<dbReference type="Proteomes" id="UP000292702">
    <property type="component" value="Unassembled WGS sequence"/>
</dbReference>
<feature type="signal peptide" evidence="10">
    <location>
        <begin position="1"/>
        <end position="19"/>
    </location>
</feature>
<comment type="similarity">
    <text evidence="2 9">Belongs to the protein disulfide isomerase family.</text>
</comment>
<dbReference type="SUPFAM" id="SSF52833">
    <property type="entry name" value="Thioredoxin-like"/>
    <property type="match status" value="2"/>
</dbReference>
<dbReference type="Gene3D" id="3.40.30.10">
    <property type="entry name" value="Glutaredoxin"/>
    <property type="match status" value="2"/>
</dbReference>
<comment type="catalytic activity">
    <reaction evidence="1">
        <text>Catalyzes the rearrangement of -S-S- bonds in proteins.</text>
        <dbReference type="EC" id="5.3.4.1"/>
    </reaction>
</comment>
<dbReference type="OrthoDB" id="10264505at2759"/>
<dbReference type="Gene3D" id="1.20.1150.12">
    <property type="entry name" value="Endoplasmic reticulum resident protein 29, C-terminal domain"/>
    <property type="match status" value="1"/>
</dbReference>
<organism evidence="12 13">
    <name type="scientific">Steccherinum ochraceum</name>
    <dbReference type="NCBI Taxonomy" id="92696"/>
    <lineage>
        <taxon>Eukaryota</taxon>
        <taxon>Fungi</taxon>
        <taxon>Dikarya</taxon>
        <taxon>Basidiomycota</taxon>
        <taxon>Agaricomycotina</taxon>
        <taxon>Agaricomycetes</taxon>
        <taxon>Polyporales</taxon>
        <taxon>Steccherinaceae</taxon>
        <taxon>Steccherinum</taxon>
    </lineage>
</organism>
<evidence type="ECO:0000256" key="8">
    <source>
        <dbReference type="ARBA" id="ARBA00023284"/>
    </source>
</evidence>
<keyword evidence="4 10" id="KW-0732">Signal</keyword>
<dbReference type="InterPro" id="IPR036249">
    <property type="entry name" value="Thioredoxin-like_sf"/>
</dbReference>
<dbReference type="InterPro" id="IPR017937">
    <property type="entry name" value="Thioredoxin_CS"/>
</dbReference>
<name>A0A4R0R710_9APHY</name>
<evidence type="ECO:0000256" key="9">
    <source>
        <dbReference type="RuleBase" id="RU004208"/>
    </source>
</evidence>
<sequence>MKFSFTFLATVASLGGAFASNVLDLTPDNFHDIVGKGKPALVEFFAPWCGHCKNLAPVYEQLADAFSHAKDKVVIAKVDADGVGKPLGKEYGVTGFPSLSALKWFNAEGEAEKYEGGRDLDALAGFITTKSGVKSNIKPPPPPAYKVLDIHTFDEVALDTDKDVLVTFTAPWCGHCKRLKPFYEEAAKVFAPESNCVLANVDADAQNNRPLAERYGVGSFPTIYFFPKGNKEDPELYEGERTKEAFVQYLNEKCGTQRSPAGGLNDAAGRLPEFDTLAQKFFDAAAATRQEIFQDAAALAQSVGPAAKHYIKVMEKVVNGSEEYLEKESKRLNSILAKRTLSDAKLDELKIKANVISAFRAVQDAAAVAEEKVEEFVAREAAEL</sequence>
<reference evidence="12 13" key="1">
    <citation type="submission" date="2018-11" db="EMBL/GenBank/DDBJ databases">
        <title>Genome assembly of Steccherinum ochraceum LE-BIN_3174, the white-rot fungus of the Steccherinaceae family (The Residual Polyporoid clade, Polyporales, Basidiomycota).</title>
        <authorList>
            <person name="Fedorova T.V."/>
            <person name="Glazunova O.A."/>
            <person name="Landesman E.O."/>
            <person name="Moiseenko K.V."/>
            <person name="Psurtseva N.V."/>
            <person name="Savinova O.S."/>
            <person name="Shakhova N.V."/>
            <person name="Tyazhelova T.V."/>
            <person name="Vasina D.V."/>
        </authorList>
    </citation>
    <scope>NUCLEOTIDE SEQUENCE [LARGE SCALE GENOMIC DNA]</scope>
    <source>
        <strain evidence="12 13">LE-BIN_3174</strain>
    </source>
</reference>
<evidence type="ECO:0000256" key="7">
    <source>
        <dbReference type="ARBA" id="ARBA00023235"/>
    </source>
</evidence>
<dbReference type="PROSITE" id="PS00194">
    <property type="entry name" value="THIOREDOXIN_1"/>
    <property type="match status" value="2"/>
</dbReference>
<accession>A0A4R0R710</accession>
<evidence type="ECO:0000256" key="3">
    <source>
        <dbReference type="ARBA" id="ARBA00012723"/>
    </source>
</evidence>
<evidence type="ECO:0000259" key="11">
    <source>
        <dbReference type="PROSITE" id="PS51352"/>
    </source>
</evidence>
<dbReference type="GO" id="GO:0003756">
    <property type="term" value="F:protein disulfide isomerase activity"/>
    <property type="evidence" value="ECO:0007669"/>
    <property type="project" value="UniProtKB-EC"/>
</dbReference>
<evidence type="ECO:0000256" key="1">
    <source>
        <dbReference type="ARBA" id="ARBA00001182"/>
    </source>
</evidence>
<dbReference type="STRING" id="92696.A0A4R0R710"/>
<dbReference type="GO" id="GO:0006457">
    <property type="term" value="P:protein folding"/>
    <property type="evidence" value="ECO:0007669"/>
    <property type="project" value="TreeGrafter"/>
</dbReference>
<keyword evidence="6" id="KW-1015">Disulfide bond</keyword>
<keyword evidence="13" id="KW-1185">Reference proteome</keyword>
<evidence type="ECO:0000256" key="10">
    <source>
        <dbReference type="SAM" id="SignalP"/>
    </source>
</evidence>
<protein>
    <recommendedName>
        <fullName evidence="3">protein disulfide-isomerase</fullName>
        <ecNumber evidence="3">5.3.4.1</ecNumber>
    </recommendedName>
</protein>
<evidence type="ECO:0000256" key="5">
    <source>
        <dbReference type="ARBA" id="ARBA00022737"/>
    </source>
</evidence>
<dbReference type="CDD" id="cd02998">
    <property type="entry name" value="PDI_a_ERp38"/>
    <property type="match status" value="1"/>
</dbReference>
<dbReference type="AlphaFoldDB" id="A0A4R0R710"/>
<dbReference type="GO" id="GO:0005783">
    <property type="term" value="C:endoplasmic reticulum"/>
    <property type="evidence" value="ECO:0007669"/>
    <property type="project" value="InterPro"/>
</dbReference>
<dbReference type="Pfam" id="PF00085">
    <property type="entry name" value="Thioredoxin"/>
    <property type="match status" value="2"/>
</dbReference>
<dbReference type="PANTHER" id="PTHR45672">
    <property type="entry name" value="PROTEIN DISULFIDE-ISOMERASE C17H9.14C-RELATED"/>
    <property type="match status" value="1"/>
</dbReference>
<dbReference type="CDD" id="cd00238">
    <property type="entry name" value="ERp29c"/>
    <property type="match status" value="1"/>
</dbReference>
<gene>
    <name evidence="12" type="ORF">EIP91_005625</name>
</gene>
<evidence type="ECO:0000256" key="4">
    <source>
        <dbReference type="ARBA" id="ARBA00022729"/>
    </source>
</evidence>
<dbReference type="PROSITE" id="PS51352">
    <property type="entry name" value="THIOREDOXIN_2"/>
    <property type="match status" value="2"/>
</dbReference>
<dbReference type="InterPro" id="IPR013766">
    <property type="entry name" value="Thioredoxin_domain"/>
</dbReference>
<dbReference type="NCBIfam" id="TIGR01126">
    <property type="entry name" value="pdi_dom"/>
    <property type="match status" value="2"/>
</dbReference>
<dbReference type="PANTHER" id="PTHR45672:SF11">
    <property type="entry name" value="PROTEIN DISULFIDE-ISOMERASE C17H9.14C"/>
    <property type="match status" value="1"/>
</dbReference>
<proteinExistence type="inferred from homology"/>
<feature type="domain" description="Thioredoxin" evidence="11">
    <location>
        <begin position="134"/>
        <end position="255"/>
    </location>
</feature>
<dbReference type="InterPro" id="IPR011679">
    <property type="entry name" value="ERp29_C"/>
</dbReference>
<feature type="chain" id="PRO_5020571096" description="protein disulfide-isomerase" evidence="10">
    <location>
        <begin position="20"/>
        <end position="384"/>
    </location>
</feature>